<feature type="compositionally biased region" description="Polar residues" evidence="1">
    <location>
        <begin position="105"/>
        <end position="149"/>
    </location>
</feature>
<feature type="compositionally biased region" description="Polar residues" evidence="1">
    <location>
        <begin position="489"/>
        <end position="516"/>
    </location>
</feature>
<feature type="compositionally biased region" description="Polar residues" evidence="1">
    <location>
        <begin position="316"/>
        <end position="328"/>
    </location>
</feature>
<dbReference type="OrthoDB" id="5588096at2759"/>
<evidence type="ECO:0000313" key="4">
    <source>
        <dbReference type="Proteomes" id="UP000187283"/>
    </source>
</evidence>
<feature type="compositionally biased region" description="Polar residues" evidence="1">
    <location>
        <begin position="274"/>
        <end position="284"/>
    </location>
</feature>
<proteinExistence type="predicted"/>
<dbReference type="STRING" id="133412.A0A1R1XNP3"/>
<feature type="compositionally biased region" description="Low complexity" evidence="1">
    <location>
        <begin position="250"/>
        <end position="273"/>
    </location>
</feature>
<dbReference type="InterPro" id="IPR013724">
    <property type="entry name" value="GIT_SHD"/>
</dbReference>
<dbReference type="GO" id="GO:0005078">
    <property type="term" value="F:MAP-kinase scaffold activity"/>
    <property type="evidence" value="ECO:0007669"/>
    <property type="project" value="TreeGrafter"/>
</dbReference>
<feature type="domain" description="GIT Spa2 homology (SHD)" evidence="2">
    <location>
        <begin position="20"/>
        <end position="50"/>
    </location>
</feature>
<feature type="region of interest" description="Disordered" evidence="1">
    <location>
        <begin position="1035"/>
        <end position="1086"/>
    </location>
</feature>
<feature type="compositionally biased region" description="Low complexity" evidence="1">
    <location>
        <begin position="169"/>
        <end position="207"/>
    </location>
</feature>
<feature type="compositionally biased region" description="Polar residues" evidence="1">
    <location>
        <begin position="1058"/>
        <end position="1071"/>
    </location>
</feature>
<sequence>MRQYLFDSGEGESASSFTNGSRKLEKLSLQQFEELSKDVYDELDRRLNRPEIVPFLPLKNSFHPKRNQARQKLATLYSSKFTDLIIDIYQELRKRFPQISENINKTYNTQKPSTIAESLSPNNQIPKPSVLSNNDSQQQRNLSENQPNTKFDMRPNNVNEPSNLAFNFNNSNIPAPTTITNTSNSNSNSNININSPNPVSNTNNNTFNKINVNQSSDPRYYKASDFINMQNEPRNFKPNEFSNNQTVPRSFKPPTFNNTNNTSNFKPNNYNNSQNESRSYTGQNDPRGYKTPTSDARSFKANEFDKQNSESRSYKNFENSGDKTNQQNIREPFNVNKGINIDRNRFKDFSEYKNKIQNQEKSALSEQLGNSMPNGNQNSNIIEKYKTEINKLKQQISKISSSLRIQIEKNSVFLESEKNNVSIRNKNALLTKENNKLISKIKSMNIEMDQLNMEHIKFKNELDMYKSKNIDLENTVKDLENKLEKQSQKSKTSSDNLSNSDTAKNSSRELSSTLNYDTERLTNSTIKDDISSFKNNNKAKLKNLVINYSDNFSAHSTGSLSNESRVAHLNNNLQTRNLLELRDQNIKLFENFNSSSPGQNGFTGSKLIDIYSKSIANSKLLYQKSIYSLIESLNSLRNDTSNDLSIVNNKKTEFTVGMEKVYFCVKSLAQDTMDFEGFYKAEIHKTLTSSYDSVKEWVRGSKDLIDSCSEILKIFPDYIQQLETELSNLNNSVEFFKKAQKFPPNNLVETSINKLTSTVIGITDLACDESFSLFFLSTRNLDNFSSMKTSVSGGGGFDKGGLDSASSGLKKNKYFIGNMSDNGIGSDLSSSYSNLGSSNNQATQSIKNQFIPLMKSSKSDPPMSPVKATGYNVRGHNIDMSLVKSIQGEIEFDEISAIVKQRRKEEDEEAGANGRVPMMHHQLRHELHIDQEEEETRYQKKISTGPIGIQDNNFLNLPRSDSKQKFVELTQNILVSAGSGGSSRMSGTNECLSESSDLLASSIRVDGKGVMEHQKATQNQPPPVPIRPFFSIGQQTPQQLQRQGQSEQEPERERPMASRSNDQLAAQSGSRDFSVGSGNDGPEPDPALKIKARYDLLVSSNSIVNTIEYVFHIVKNNSLSGGGSGSGSDGNGDSPTRPKFYMGVVGPGPRFGTDDASASSSTDYGSISIVLYDNLKTVCALVELLLQLCVSKIFGEVGDDEHGGLGMFNLTADNIELGRAAVKGLQQGHLLLLDSINDINDIVDMVDEPESVSSDELAGRFGNSLKNMDMQNPHDAMITTKLMDPIVTDLIQDPIFKQNIIMNTYDVAKFTKTLISIFE</sequence>
<protein>
    <recommendedName>
        <fullName evidence="2">GIT Spa2 homology (SHD) domain-containing protein</fullName>
    </recommendedName>
</protein>
<dbReference type="PANTHER" id="PTHR21601">
    <property type="entry name" value="SPA2 PROTEIN"/>
    <property type="match status" value="1"/>
</dbReference>
<reference evidence="3 4" key="1">
    <citation type="submission" date="2017-01" db="EMBL/GenBank/DDBJ databases">
        <authorList>
            <person name="Mah S.A."/>
            <person name="Swanson W.J."/>
            <person name="Moy G.W."/>
            <person name="Vacquier V.D."/>
        </authorList>
    </citation>
    <scope>NUCLEOTIDE SEQUENCE [LARGE SCALE GENOMIC DNA]</scope>
    <source>
        <strain evidence="3 4">GSMNP</strain>
    </source>
</reference>
<dbReference type="Pfam" id="PF08518">
    <property type="entry name" value="GIT_SHD"/>
    <property type="match status" value="2"/>
</dbReference>
<feature type="region of interest" description="Disordered" evidence="1">
    <location>
        <begin position="231"/>
        <end position="328"/>
    </location>
</feature>
<dbReference type="SMART" id="SM00555">
    <property type="entry name" value="GIT"/>
    <property type="match status" value="2"/>
</dbReference>
<comment type="caution">
    <text evidence="3">The sequence shown here is derived from an EMBL/GenBank/DDBJ whole genome shotgun (WGS) entry which is preliminary data.</text>
</comment>
<feature type="compositionally biased region" description="Polar residues" evidence="1">
    <location>
        <begin position="156"/>
        <end position="168"/>
    </location>
</feature>
<dbReference type="InterPro" id="IPR039892">
    <property type="entry name" value="Spa2/Sph1"/>
</dbReference>
<keyword evidence="4" id="KW-1185">Reference proteome</keyword>
<dbReference type="EMBL" id="LSSN01002409">
    <property type="protein sequence ID" value="OMJ16212.1"/>
    <property type="molecule type" value="Genomic_DNA"/>
</dbReference>
<dbReference type="PANTHER" id="PTHR21601:SF0">
    <property type="entry name" value="PROTEIN SPA2-RELATED"/>
    <property type="match status" value="1"/>
</dbReference>
<evidence type="ECO:0000256" key="1">
    <source>
        <dbReference type="SAM" id="MobiDB-lite"/>
    </source>
</evidence>
<gene>
    <name evidence="3" type="ORF">AYI70_g6752</name>
</gene>
<name>A0A1R1XNP3_9FUNG</name>
<feature type="region of interest" description="Disordered" evidence="1">
    <location>
        <begin position="1"/>
        <end position="20"/>
    </location>
</feature>
<evidence type="ECO:0000259" key="2">
    <source>
        <dbReference type="SMART" id="SM00555"/>
    </source>
</evidence>
<organism evidence="3 4">
    <name type="scientific">Smittium culicis</name>
    <dbReference type="NCBI Taxonomy" id="133412"/>
    <lineage>
        <taxon>Eukaryota</taxon>
        <taxon>Fungi</taxon>
        <taxon>Fungi incertae sedis</taxon>
        <taxon>Zoopagomycota</taxon>
        <taxon>Kickxellomycotina</taxon>
        <taxon>Harpellomycetes</taxon>
        <taxon>Harpellales</taxon>
        <taxon>Legeriomycetaceae</taxon>
        <taxon>Smittium</taxon>
    </lineage>
</organism>
<feature type="compositionally biased region" description="Low complexity" evidence="1">
    <location>
        <begin position="1035"/>
        <end position="1047"/>
    </location>
</feature>
<feature type="compositionally biased region" description="Basic and acidic residues" evidence="1">
    <location>
        <begin position="297"/>
        <end position="315"/>
    </location>
</feature>
<feature type="region of interest" description="Disordered" evidence="1">
    <location>
        <begin position="482"/>
        <end position="516"/>
    </location>
</feature>
<feature type="domain" description="GIT Spa2 homology (SHD)" evidence="2">
    <location>
        <begin position="69"/>
        <end position="102"/>
    </location>
</feature>
<feature type="region of interest" description="Disordered" evidence="1">
    <location>
        <begin position="105"/>
        <end position="207"/>
    </location>
</feature>
<accession>A0A1R1XNP3</accession>
<evidence type="ECO:0000313" key="3">
    <source>
        <dbReference type="EMBL" id="OMJ16212.1"/>
    </source>
</evidence>
<dbReference type="Proteomes" id="UP000187283">
    <property type="component" value="Unassembled WGS sequence"/>
</dbReference>